<evidence type="ECO:0000259" key="5">
    <source>
        <dbReference type="Pfam" id="PF00249"/>
    </source>
</evidence>
<dbReference type="GO" id="GO:0003700">
    <property type="term" value="F:DNA-binding transcription factor activity"/>
    <property type="evidence" value="ECO:0007669"/>
    <property type="project" value="InterPro"/>
</dbReference>
<dbReference type="InterPro" id="IPR001005">
    <property type="entry name" value="SANT/Myb"/>
</dbReference>
<comment type="caution">
    <text evidence="7">The sequence shown here is derived from an EMBL/GenBank/DDBJ whole genome shotgun (WGS) entry which is preliminary data.</text>
</comment>
<dbReference type="Gene3D" id="1.10.10.60">
    <property type="entry name" value="Homeodomain-like"/>
    <property type="match status" value="1"/>
</dbReference>
<dbReference type="SUPFAM" id="SSF46689">
    <property type="entry name" value="Homeodomain-like"/>
    <property type="match status" value="1"/>
</dbReference>
<dbReference type="GO" id="GO:0003677">
    <property type="term" value="F:DNA binding"/>
    <property type="evidence" value="ECO:0007669"/>
    <property type="project" value="InterPro"/>
</dbReference>
<evidence type="ECO:0000256" key="3">
    <source>
        <dbReference type="ARBA" id="ARBA00023242"/>
    </source>
</evidence>
<reference evidence="7 8" key="1">
    <citation type="journal article" date="2020" name="Nat. Food">
        <title>A phased Vanilla planifolia genome enables genetic improvement of flavour and production.</title>
        <authorList>
            <person name="Hasing T."/>
            <person name="Tang H."/>
            <person name="Brym M."/>
            <person name="Khazi F."/>
            <person name="Huang T."/>
            <person name="Chambers A.H."/>
        </authorList>
    </citation>
    <scope>NUCLEOTIDE SEQUENCE [LARGE SCALE GENOMIC DNA]</scope>
    <source>
        <tissue evidence="7">Leaf</tissue>
    </source>
</reference>
<dbReference type="EMBL" id="JADCNM010000005">
    <property type="protein sequence ID" value="KAG0482068.1"/>
    <property type="molecule type" value="Genomic_DNA"/>
</dbReference>
<dbReference type="InterPro" id="IPR025756">
    <property type="entry name" value="Myb_CC_LHEQLE"/>
</dbReference>
<dbReference type="Pfam" id="PF00249">
    <property type="entry name" value="Myb_DNA-binding"/>
    <property type="match status" value="1"/>
</dbReference>
<accession>A0A835R1U4</accession>
<proteinExistence type="predicted"/>
<dbReference type="InterPro" id="IPR009057">
    <property type="entry name" value="Homeodomain-like_sf"/>
</dbReference>
<dbReference type="InterPro" id="IPR046955">
    <property type="entry name" value="PHR1-like"/>
</dbReference>
<evidence type="ECO:0008006" key="9">
    <source>
        <dbReference type="Google" id="ProtNLM"/>
    </source>
</evidence>
<feature type="domain" description="Myb-like" evidence="5">
    <location>
        <begin position="98"/>
        <end position="149"/>
    </location>
</feature>
<evidence type="ECO:0000256" key="4">
    <source>
        <dbReference type="SAM" id="MobiDB-lite"/>
    </source>
</evidence>
<feature type="region of interest" description="Disordered" evidence="4">
    <location>
        <begin position="162"/>
        <end position="183"/>
    </location>
</feature>
<evidence type="ECO:0000256" key="2">
    <source>
        <dbReference type="ARBA" id="ARBA00023163"/>
    </source>
</evidence>
<dbReference type="FunFam" id="1.10.10.60:FF:000002">
    <property type="entry name" value="Myb family transcription factor"/>
    <property type="match status" value="1"/>
</dbReference>
<dbReference type="InterPro" id="IPR006447">
    <property type="entry name" value="Myb_dom_plants"/>
</dbReference>
<dbReference type="AlphaFoldDB" id="A0A835R1U4"/>
<dbReference type="OrthoDB" id="551907at2759"/>
<keyword evidence="2" id="KW-0804">Transcription</keyword>
<organism evidence="7 8">
    <name type="scientific">Vanilla planifolia</name>
    <name type="common">Vanilla</name>
    <dbReference type="NCBI Taxonomy" id="51239"/>
    <lineage>
        <taxon>Eukaryota</taxon>
        <taxon>Viridiplantae</taxon>
        <taxon>Streptophyta</taxon>
        <taxon>Embryophyta</taxon>
        <taxon>Tracheophyta</taxon>
        <taxon>Spermatophyta</taxon>
        <taxon>Magnoliopsida</taxon>
        <taxon>Liliopsida</taxon>
        <taxon>Asparagales</taxon>
        <taxon>Orchidaceae</taxon>
        <taxon>Vanilloideae</taxon>
        <taxon>Vanilleae</taxon>
        <taxon>Vanilla</taxon>
    </lineage>
</organism>
<sequence>MVNECFDLWRDFGNDHSGNKLLNDQLDLHILSEQLGIAITDNGENPSLDDIYETSQSSCSSSLKNTSMQADLQLDTPAKLCKHSVLSTSKMTSSDKPRLRWNIELHERFVEAVNRLDGPEKATPKGVLKLMNIEGLTIYHVKSHLQKYRLAKFLPDAKEDKKDSFGEVKKSSSIDHGSNDGTNRNMQVLEALRIQIEVQKMLHEQLEVQRSLQLRMEEHARYLQKIIEEQQKASHSLDPIRSIKSSAECCDRSATEQHESKAVHVDLPQSCGKSFGLASDSEQESAVGASKD</sequence>
<dbReference type="Proteomes" id="UP000639772">
    <property type="component" value="Unassembled WGS sequence"/>
</dbReference>
<evidence type="ECO:0000259" key="6">
    <source>
        <dbReference type="Pfam" id="PF14379"/>
    </source>
</evidence>
<feature type="compositionally biased region" description="Polar residues" evidence="4">
    <location>
        <begin position="174"/>
        <end position="183"/>
    </location>
</feature>
<feature type="domain" description="MYB-CC type transcription factor LHEQLE-containing" evidence="6">
    <location>
        <begin position="186"/>
        <end position="233"/>
    </location>
</feature>
<gene>
    <name evidence="7" type="ORF">HPP92_010152</name>
</gene>
<evidence type="ECO:0000313" key="7">
    <source>
        <dbReference type="EMBL" id="KAG0482068.1"/>
    </source>
</evidence>
<evidence type="ECO:0000256" key="1">
    <source>
        <dbReference type="ARBA" id="ARBA00023015"/>
    </source>
</evidence>
<dbReference type="PANTHER" id="PTHR31499">
    <property type="entry name" value="MYB FAMILY TRANSCRIPTION FACTOR PHL11"/>
    <property type="match status" value="1"/>
</dbReference>
<evidence type="ECO:0000313" key="8">
    <source>
        <dbReference type="Proteomes" id="UP000639772"/>
    </source>
</evidence>
<dbReference type="Pfam" id="PF14379">
    <property type="entry name" value="Myb_CC_LHEQLE"/>
    <property type="match status" value="1"/>
</dbReference>
<feature type="compositionally biased region" description="Basic and acidic residues" evidence="4">
    <location>
        <begin position="162"/>
        <end position="173"/>
    </location>
</feature>
<keyword evidence="3" id="KW-0539">Nucleus</keyword>
<dbReference type="PANTHER" id="PTHR31499:SF80">
    <property type="entry name" value="HTH MYB-TYPE DOMAIN-CONTAINING PROTEIN"/>
    <property type="match status" value="1"/>
</dbReference>
<dbReference type="NCBIfam" id="TIGR01557">
    <property type="entry name" value="myb_SHAQKYF"/>
    <property type="match status" value="1"/>
</dbReference>
<protein>
    <recommendedName>
        <fullName evidence="9">HTH myb-type domain-containing protein</fullName>
    </recommendedName>
</protein>
<name>A0A835R1U4_VANPL</name>
<keyword evidence="1" id="KW-0805">Transcription regulation</keyword>